<proteinExistence type="predicted"/>
<gene>
    <name evidence="1" type="ORF">Cva_00797</name>
</gene>
<dbReference type="EMBL" id="BBVC01000026">
    <property type="protein sequence ID" value="GAO98149.1"/>
    <property type="molecule type" value="Genomic_DNA"/>
</dbReference>
<protein>
    <submittedName>
        <fullName evidence="1">Uncharacterized protein</fullName>
    </submittedName>
</protein>
<dbReference type="AlphaFoldDB" id="A0A0K8ME52"/>
<accession>A0A0K8ME52</accession>
<comment type="caution">
    <text evidence="1">The sequence shown here is derived from an EMBL/GenBank/DDBJ whole genome shotgun (WGS) entry which is preliminary data.</text>
</comment>
<reference evidence="1 2" key="1">
    <citation type="submission" date="2015-03" db="EMBL/GenBank/DDBJ databases">
        <title>Caedibacter varicaedens, whole genome shotgun sequence.</title>
        <authorList>
            <person name="Suzuki H."/>
            <person name="Dapper A.L."/>
            <person name="Gibson A.K."/>
            <person name="Jackson C."/>
            <person name="Lee H."/>
            <person name="Pejaver V.R."/>
            <person name="Doak T."/>
            <person name="Lynch M."/>
        </authorList>
    </citation>
    <scope>NUCLEOTIDE SEQUENCE [LARGE SCALE GENOMIC DNA]</scope>
</reference>
<organism evidence="1 2">
    <name type="scientific">Caedimonas varicaedens</name>
    <dbReference type="NCBI Taxonomy" id="1629334"/>
    <lineage>
        <taxon>Bacteria</taxon>
        <taxon>Pseudomonadati</taxon>
        <taxon>Pseudomonadota</taxon>
        <taxon>Alphaproteobacteria</taxon>
        <taxon>Holosporales</taxon>
        <taxon>Caedimonadaceae</taxon>
        <taxon>Caedimonas</taxon>
    </lineage>
</organism>
<name>A0A0K8ME52_9PROT</name>
<dbReference type="Proteomes" id="UP000036771">
    <property type="component" value="Unassembled WGS sequence"/>
</dbReference>
<dbReference type="STRING" id="1629334.Cva_00797"/>
<evidence type="ECO:0000313" key="1">
    <source>
        <dbReference type="EMBL" id="GAO98149.1"/>
    </source>
</evidence>
<sequence>MRSANTQTTSHFLFIHNGMPSVQASQESLIHWDFPEEDEEHYGKLSFDCGEWGSSSDEQEWQDDYTNSIRL</sequence>
<evidence type="ECO:0000313" key="2">
    <source>
        <dbReference type="Proteomes" id="UP000036771"/>
    </source>
</evidence>
<keyword evidence="2" id="KW-1185">Reference proteome</keyword>